<evidence type="ECO:0000313" key="2">
    <source>
        <dbReference type="EMBL" id="RRA96709.1"/>
    </source>
</evidence>
<evidence type="ECO:0000256" key="1">
    <source>
        <dbReference type="SAM" id="Phobius"/>
    </source>
</evidence>
<feature type="transmembrane region" description="Helical" evidence="1">
    <location>
        <begin position="446"/>
        <end position="463"/>
    </location>
</feature>
<dbReference type="Pfam" id="PF18940">
    <property type="entry name" value="DUF5687"/>
    <property type="match status" value="1"/>
</dbReference>
<dbReference type="Proteomes" id="UP000268372">
    <property type="component" value="Unassembled WGS sequence"/>
</dbReference>
<feature type="transmembrane region" description="Helical" evidence="1">
    <location>
        <begin position="102"/>
        <end position="132"/>
    </location>
</feature>
<protein>
    <submittedName>
        <fullName evidence="2">Uncharacterized protein</fullName>
    </submittedName>
</protein>
<feature type="transmembrane region" description="Helical" evidence="1">
    <location>
        <begin position="200"/>
        <end position="226"/>
    </location>
</feature>
<feature type="transmembrane region" description="Helical" evidence="1">
    <location>
        <begin position="420"/>
        <end position="440"/>
    </location>
</feature>
<feature type="transmembrane region" description="Helical" evidence="1">
    <location>
        <begin position="276"/>
        <end position="294"/>
    </location>
</feature>
<keyword evidence="1" id="KW-0812">Transmembrane</keyword>
<feature type="transmembrane region" description="Helical" evidence="1">
    <location>
        <begin position="349"/>
        <end position="369"/>
    </location>
</feature>
<dbReference type="OrthoDB" id="1014144at2"/>
<feature type="transmembrane region" description="Helical" evidence="1">
    <location>
        <begin position="170"/>
        <end position="188"/>
    </location>
</feature>
<dbReference type="RefSeq" id="WP_124898122.1">
    <property type="nucleotide sequence ID" value="NZ_RQTJ01000002.1"/>
</dbReference>
<dbReference type="EMBL" id="RQTJ01000002">
    <property type="protein sequence ID" value="RRA96709.1"/>
    <property type="molecule type" value="Genomic_DNA"/>
</dbReference>
<evidence type="ECO:0000313" key="3">
    <source>
        <dbReference type="Proteomes" id="UP000268372"/>
    </source>
</evidence>
<proteinExistence type="predicted"/>
<dbReference type="InterPro" id="IPR043742">
    <property type="entry name" value="DUF5687"/>
</dbReference>
<gene>
    <name evidence="2" type="ORF">EG242_01345</name>
</gene>
<dbReference type="AlphaFoldDB" id="A0A3P1B6W6"/>
<reference evidence="2 3" key="1">
    <citation type="submission" date="2018-11" db="EMBL/GenBank/DDBJ databases">
        <title>Flavobacterium sp. nov., YIM 102796 draft genome.</title>
        <authorList>
            <person name="Li G."/>
            <person name="Jiang Y."/>
        </authorList>
    </citation>
    <scope>NUCLEOTIDE SEQUENCE [LARGE SCALE GENOMIC DNA]</scope>
    <source>
        <strain evidence="2 3">YIM 102796</strain>
    </source>
</reference>
<sequence>MTFKQLASLEWKAMTRKGAVAQRVLMALGKGYFGICYLITMAGMSAGLFKIAEEEGLDPFQGFFKYAVYLWLGDLVIRYFFQKMPTTLVKPLLIQNVRKKTIVNYCLTKSSLSFFNFVNLCMGIALLLILTLDYEVDFITSFLFALSFTIFFWANNFLVQLLNHVNKFALPFLVIFAGVLALDFFKYIEATAYTKYFFEALYNYPFLIAITTAYLVALLVACYRFYFKNLSLDSAIVVKKENYKYYDLNFLNRFGTLAPFLKLDIKLLTRNKRTRTVLMMSGLFLLYGLIFFTMDMYKSNTFFTIVAAIMITGGFMMLFGQYVPSWDSSYYPLMMSQNIPYRTYLESKWLIMVLGTLVSMVLASFYLFFGLKTYLIIVAVGFYNIGWNCYLSLITGTFVRSKIDLSSNKNAFGDSKAFSVQTLLLSIPTLAIPMVLYLILNTFLPFNTAIIVFIAIGLVGILLKKPMFNLIENLYKSQKYKTIKAYK</sequence>
<accession>A0A3P1B6W6</accession>
<feature type="transmembrane region" description="Helical" evidence="1">
    <location>
        <begin position="138"/>
        <end position="158"/>
    </location>
</feature>
<organism evidence="2 3">
    <name type="scientific">Paenimyroides viscosum</name>
    <dbReference type="NCBI Taxonomy" id="2488729"/>
    <lineage>
        <taxon>Bacteria</taxon>
        <taxon>Pseudomonadati</taxon>
        <taxon>Bacteroidota</taxon>
        <taxon>Flavobacteriia</taxon>
        <taxon>Flavobacteriales</taxon>
        <taxon>Flavobacteriaceae</taxon>
        <taxon>Paenimyroides</taxon>
    </lineage>
</organism>
<keyword evidence="1" id="KW-0472">Membrane</keyword>
<keyword evidence="1" id="KW-1133">Transmembrane helix</keyword>
<comment type="caution">
    <text evidence="2">The sequence shown here is derived from an EMBL/GenBank/DDBJ whole genome shotgun (WGS) entry which is preliminary data.</text>
</comment>
<keyword evidence="3" id="KW-1185">Reference proteome</keyword>
<feature type="transmembrane region" description="Helical" evidence="1">
    <location>
        <begin position="63"/>
        <end position="81"/>
    </location>
</feature>
<feature type="transmembrane region" description="Helical" evidence="1">
    <location>
        <begin position="300"/>
        <end position="319"/>
    </location>
</feature>
<feature type="transmembrane region" description="Helical" evidence="1">
    <location>
        <begin position="375"/>
        <end position="399"/>
    </location>
</feature>
<name>A0A3P1B6W6_9FLAO</name>